<organism evidence="3 4">
    <name type="scientific">Mucilaginibacter antarcticus</name>
    <dbReference type="NCBI Taxonomy" id="1855725"/>
    <lineage>
        <taxon>Bacteria</taxon>
        <taxon>Pseudomonadati</taxon>
        <taxon>Bacteroidota</taxon>
        <taxon>Sphingobacteriia</taxon>
        <taxon>Sphingobacteriales</taxon>
        <taxon>Sphingobacteriaceae</taxon>
        <taxon>Mucilaginibacter</taxon>
    </lineage>
</organism>
<evidence type="ECO:0000259" key="2">
    <source>
        <dbReference type="PROSITE" id="PS51352"/>
    </source>
</evidence>
<sequence>MIKLLVKLSAFFVCLLTCFSAKAQQEILQKAINKVGSAKNISYNVAEDGTNFFGDEIHTKSHVNIYGYKGNIFSAYNVDTYQGQNKFKYLFDGQKELELYFKDSVYRLKDPQKKLFVSPLHELSARVKEALIQSKFVVIKMADSSINKALCYHILVHHEDTVKKLYDRFHLFIDMKSDLITALRTEVRGELSKEGMVLGTLSEKIDYVFSDFRISTEHKRNPVTIEIPQGFKPDVRIPMLAKGTVAPQWTLTSADGRKLSLAALKNKVVLMEFTFNGCPACMLALPVLEKMHKKYDGTDVVIVSVNYVDTKEAVDKFIKTNKVKSPIYINGRPLAKVYQVSAGPSFYLINKKGEIDWTSEGFFEDFESRVTASIEALR</sequence>
<comment type="caution">
    <text evidence="3">The sequence shown here is derived from an EMBL/GenBank/DDBJ whole genome shotgun (WGS) entry which is preliminary data.</text>
</comment>
<evidence type="ECO:0000313" key="3">
    <source>
        <dbReference type="EMBL" id="MFD2865833.1"/>
    </source>
</evidence>
<reference evidence="4" key="1">
    <citation type="journal article" date="2019" name="Int. J. Syst. Evol. Microbiol.">
        <title>The Global Catalogue of Microorganisms (GCM) 10K type strain sequencing project: providing services to taxonomists for standard genome sequencing and annotation.</title>
        <authorList>
            <consortium name="The Broad Institute Genomics Platform"/>
            <consortium name="The Broad Institute Genome Sequencing Center for Infectious Disease"/>
            <person name="Wu L."/>
            <person name="Ma J."/>
        </authorList>
    </citation>
    <scope>NUCLEOTIDE SEQUENCE [LARGE SCALE GENOMIC DNA]</scope>
    <source>
        <strain evidence="4">KCTC 52232</strain>
    </source>
</reference>
<dbReference type="InterPro" id="IPR013766">
    <property type="entry name" value="Thioredoxin_domain"/>
</dbReference>
<keyword evidence="1" id="KW-0732">Signal</keyword>
<dbReference type="PANTHER" id="PTHR42852">
    <property type="entry name" value="THIOL:DISULFIDE INTERCHANGE PROTEIN DSBE"/>
    <property type="match status" value="1"/>
</dbReference>
<dbReference type="Proteomes" id="UP001597601">
    <property type="component" value="Unassembled WGS sequence"/>
</dbReference>
<dbReference type="InterPro" id="IPR050553">
    <property type="entry name" value="Thioredoxin_ResA/DsbE_sf"/>
</dbReference>
<accession>A0ABW5XSP3</accession>
<dbReference type="EMBL" id="JBHUON010000018">
    <property type="protein sequence ID" value="MFD2865833.1"/>
    <property type="molecule type" value="Genomic_DNA"/>
</dbReference>
<evidence type="ECO:0000313" key="4">
    <source>
        <dbReference type="Proteomes" id="UP001597601"/>
    </source>
</evidence>
<feature type="signal peptide" evidence="1">
    <location>
        <begin position="1"/>
        <end position="23"/>
    </location>
</feature>
<dbReference type="CDD" id="cd02966">
    <property type="entry name" value="TlpA_like_family"/>
    <property type="match status" value="1"/>
</dbReference>
<gene>
    <name evidence="3" type="ORF">ACFSYC_14125</name>
</gene>
<proteinExistence type="predicted"/>
<name>A0ABW5XSP3_9SPHI</name>
<feature type="chain" id="PRO_5045419671" evidence="1">
    <location>
        <begin position="24"/>
        <end position="378"/>
    </location>
</feature>
<dbReference type="Pfam" id="PF00578">
    <property type="entry name" value="AhpC-TSA"/>
    <property type="match status" value="1"/>
</dbReference>
<dbReference type="SUPFAM" id="SSF52833">
    <property type="entry name" value="Thioredoxin-like"/>
    <property type="match status" value="1"/>
</dbReference>
<keyword evidence="4" id="KW-1185">Reference proteome</keyword>
<dbReference type="PROSITE" id="PS51352">
    <property type="entry name" value="THIOREDOXIN_2"/>
    <property type="match status" value="1"/>
</dbReference>
<dbReference type="InterPro" id="IPR036249">
    <property type="entry name" value="Thioredoxin-like_sf"/>
</dbReference>
<dbReference type="InterPro" id="IPR000866">
    <property type="entry name" value="AhpC/TSA"/>
</dbReference>
<evidence type="ECO:0000256" key="1">
    <source>
        <dbReference type="SAM" id="SignalP"/>
    </source>
</evidence>
<feature type="domain" description="Thioredoxin" evidence="2">
    <location>
        <begin position="240"/>
        <end position="378"/>
    </location>
</feature>
<dbReference type="Gene3D" id="3.40.30.10">
    <property type="entry name" value="Glutaredoxin"/>
    <property type="match status" value="1"/>
</dbReference>
<protein>
    <submittedName>
        <fullName evidence="3">TlpA family protein disulfide reductase</fullName>
    </submittedName>
</protein>
<dbReference type="RefSeq" id="WP_377128888.1">
    <property type="nucleotide sequence ID" value="NZ_JBHUON010000018.1"/>
</dbReference>
<dbReference type="PANTHER" id="PTHR42852:SF13">
    <property type="entry name" value="PROTEIN DIPZ"/>
    <property type="match status" value="1"/>
</dbReference>